<proteinExistence type="predicted"/>
<dbReference type="Proteomes" id="UP000191448">
    <property type="component" value="Unassembled WGS sequence"/>
</dbReference>
<organism evidence="3 4">
    <name type="scientific">Clostridium thermobutyricum DSM 4928</name>
    <dbReference type="NCBI Taxonomy" id="1121339"/>
    <lineage>
        <taxon>Bacteria</taxon>
        <taxon>Bacillati</taxon>
        <taxon>Bacillota</taxon>
        <taxon>Clostridia</taxon>
        <taxon>Eubacteriales</taxon>
        <taxon>Clostridiaceae</taxon>
        <taxon>Clostridium</taxon>
    </lineage>
</organism>
<reference evidence="3 4" key="1">
    <citation type="submission" date="2016-02" db="EMBL/GenBank/DDBJ databases">
        <title>Genome sequence of Clostridium thermobutyricum DSM 4928.</title>
        <authorList>
            <person name="Poehlein A."/>
            <person name="Daniel R."/>
        </authorList>
    </citation>
    <scope>NUCLEOTIDE SEQUENCE [LARGE SCALE GENOMIC DNA]</scope>
    <source>
        <strain evidence="3 4">DSM 4928</strain>
    </source>
</reference>
<accession>A0A1V4SUU7</accession>
<dbReference type="InterPro" id="IPR035328">
    <property type="entry name" value="DUF3048_C"/>
</dbReference>
<dbReference type="Pfam" id="PF11258">
    <property type="entry name" value="DUF3048"/>
    <property type="match status" value="1"/>
</dbReference>
<feature type="domain" description="DUF3048" evidence="1">
    <location>
        <begin position="49"/>
        <end position="189"/>
    </location>
</feature>
<sequence>MKKLFFILTIFSTFLLIGCNKNLENEESTQTSAGVNNNIPKETFIYPYTGEISSDNPNLQTAYMSIIENSSFARPQNGLSEADIVYETSAEGGIPRFLALFHKNSPEKIGPVRSVRPYFLTFAKEHALPFGHCGGSSAAISEIKSDSSLMSLNEMFNSKAYFRDTNRKAPHNLYTSSDKLKNLIKEKNFNISTKQFFKYDVNALNTSKEIANNIHIEPNKIYTIDYKFENEKYTKYMDNEVSIDANNNNPVAFTNVIVQKTDIYLNEDGSHLDIDLVGEGTGYLFTNGKKSDITWNKISEYSQTKFYDSKGNEIKLSPGNTIINVIDKEAKISIE</sequence>
<evidence type="ECO:0000313" key="4">
    <source>
        <dbReference type="Proteomes" id="UP000191448"/>
    </source>
</evidence>
<evidence type="ECO:0000259" key="2">
    <source>
        <dbReference type="Pfam" id="PF17479"/>
    </source>
</evidence>
<dbReference type="AlphaFoldDB" id="A0A1V4SUU7"/>
<keyword evidence="3" id="KW-0449">Lipoprotein</keyword>
<dbReference type="OrthoDB" id="9779102at2"/>
<dbReference type="InterPro" id="IPR021416">
    <property type="entry name" value="DUF3048_N"/>
</dbReference>
<dbReference type="InterPro" id="IPR023158">
    <property type="entry name" value="YerB-like_sf"/>
</dbReference>
<feature type="domain" description="DUF3048" evidence="2">
    <location>
        <begin position="222"/>
        <end position="323"/>
    </location>
</feature>
<protein>
    <submittedName>
        <fullName evidence="3">Putative lipoprotein YerB</fullName>
    </submittedName>
</protein>
<dbReference type="SUPFAM" id="SSF159774">
    <property type="entry name" value="YerB-like"/>
    <property type="match status" value="1"/>
</dbReference>
<dbReference type="EMBL" id="LTAY01000059">
    <property type="protein sequence ID" value="OPX47071.1"/>
    <property type="molecule type" value="Genomic_DNA"/>
</dbReference>
<gene>
    <name evidence="3" type="primary">yerB</name>
    <name evidence="3" type="ORF">CLTHE_23100</name>
</gene>
<evidence type="ECO:0000313" key="3">
    <source>
        <dbReference type="EMBL" id="OPX47071.1"/>
    </source>
</evidence>
<evidence type="ECO:0000259" key="1">
    <source>
        <dbReference type="Pfam" id="PF11258"/>
    </source>
</evidence>
<dbReference type="RefSeq" id="WP_080023557.1">
    <property type="nucleotide sequence ID" value="NZ_LTAY01000059.1"/>
</dbReference>
<comment type="caution">
    <text evidence="3">The sequence shown here is derived from an EMBL/GenBank/DDBJ whole genome shotgun (WGS) entry which is preliminary data.</text>
</comment>
<dbReference type="PROSITE" id="PS51257">
    <property type="entry name" value="PROKAR_LIPOPROTEIN"/>
    <property type="match status" value="1"/>
</dbReference>
<dbReference type="Gene3D" id="3.50.90.10">
    <property type="entry name" value="YerB-like"/>
    <property type="match status" value="1"/>
</dbReference>
<dbReference type="Pfam" id="PF17479">
    <property type="entry name" value="DUF3048_C"/>
    <property type="match status" value="1"/>
</dbReference>
<name>A0A1V4SUU7_9CLOT</name>